<feature type="transmembrane region" description="Helical" evidence="9">
    <location>
        <begin position="313"/>
        <end position="338"/>
    </location>
</feature>
<feature type="region of interest" description="Disordered" evidence="8">
    <location>
        <begin position="398"/>
        <end position="427"/>
    </location>
</feature>
<dbReference type="InterPro" id="IPR004812">
    <property type="entry name" value="Efflux_drug-R_Bcr/CmlA"/>
</dbReference>
<dbReference type="InterPro" id="IPR020846">
    <property type="entry name" value="MFS_dom"/>
</dbReference>
<comment type="similarity">
    <text evidence="2">Belongs to the major facilitator superfamily. Bcr/CmlA family.</text>
</comment>
<evidence type="ECO:0000256" key="4">
    <source>
        <dbReference type="ARBA" id="ARBA00022475"/>
    </source>
</evidence>
<dbReference type="PROSITE" id="PS00216">
    <property type="entry name" value="SUGAR_TRANSPORT_1"/>
    <property type="match status" value="1"/>
</dbReference>
<dbReference type="CDD" id="cd17320">
    <property type="entry name" value="MFS_MdfA_MDR_like"/>
    <property type="match status" value="1"/>
</dbReference>
<name>A0ABN2QAI6_9ACTN</name>
<proteinExistence type="inferred from homology"/>
<dbReference type="InterPro" id="IPR036259">
    <property type="entry name" value="MFS_trans_sf"/>
</dbReference>
<dbReference type="RefSeq" id="WP_344041795.1">
    <property type="nucleotide sequence ID" value="NZ_BAAAPB010000001.1"/>
</dbReference>
<dbReference type="InterPro" id="IPR005829">
    <property type="entry name" value="Sugar_transporter_CS"/>
</dbReference>
<feature type="transmembrane region" description="Helical" evidence="9">
    <location>
        <begin position="254"/>
        <end position="275"/>
    </location>
</feature>
<evidence type="ECO:0000256" key="9">
    <source>
        <dbReference type="SAM" id="Phobius"/>
    </source>
</evidence>
<feature type="transmembrane region" description="Helical" evidence="9">
    <location>
        <begin position="12"/>
        <end position="32"/>
    </location>
</feature>
<evidence type="ECO:0000256" key="3">
    <source>
        <dbReference type="ARBA" id="ARBA00022448"/>
    </source>
</evidence>
<feature type="transmembrane region" description="Helical" evidence="9">
    <location>
        <begin position="109"/>
        <end position="130"/>
    </location>
</feature>
<comment type="subcellular location">
    <subcellularLocation>
        <location evidence="1">Cell membrane</location>
        <topology evidence="1">Multi-pass membrane protein</topology>
    </subcellularLocation>
</comment>
<feature type="transmembrane region" description="Helical" evidence="9">
    <location>
        <begin position="350"/>
        <end position="369"/>
    </location>
</feature>
<feature type="transmembrane region" description="Helical" evidence="9">
    <location>
        <begin position="287"/>
        <end position="307"/>
    </location>
</feature>
<reference evidence="11 12" key="1">
    <citation type="journal article" date="2019" name="Int. J. Syst. Evol. Microbiol.">
        <title>The Global Catalogue of Microorganisms (GCM) 10K type strain sequencing project: providing services to taxonomists for standard genome sequencing and annotation.</title>
        <authorList>
            <consortium name="The Broad Institute Genomics Platform"/>
            <consortium name="The Broad Institute Genome Sequencing Center for Infectious Disease"/>
            <person name="Wu L."/>
            <person name="Ma J."/>
        </authorList>
    </citation>
    <scope>NUCLEOTIDE SEQUENCE [LARGE SCALE GENOMIC DNA]</scope>
    <source>
        <strain evidence="11 12">JCM 15309</strain>
    </source>
</reference>
<keyword evidence="4" id="KW-1003">Cell membrane</keyword>
<keyword evidence="5 9" id="KW-0812">Transmembrane</keyword>
<organism evidence="11 12">
    <name type="scientific">Nocardioides panacihumi</name>
    <dbReference type="NCBI Taxonomy" id="400774"/>
    <lineage>
        <taxon>Bacteria</taxon>
        <taxon>Bacillati</taxon>
        <taxon>Actinomycetota</taxon>
        <taxon>Actinomycetes</taxon>
        <taxon>Propionibacteriales</taxon>
        <taxon>Nocardioidaceae</taxon>
        <taxon>Nocardioides</taxon>
    </lineage>
</organism>
<gene>
    <name evidence="11" type="ORF">GCM10009798_03550</name>
</gene>
<evidence type="ECO:0000256" key="8">
    <source>
        <dbReference type="SAM" id="MobiDB-lite"/>
    </source>
</evidence>
<dbReference type="PANTHER" id="PTHR23502">
    <property type="entry name" value="MAJOR FACILITATOR SUPERFAMILY"/>
    <property type="match status" value="1"/>
</dbReference>
<keyword evidence="6 9" id="KW-1133">Transmembrane helix</keyword>
<keyword evidence="12" id="KW-1185">Reference proteome</keyword>
<dbReference type="InterPro" id="IPR011701">
    <property type="entry name" value="MFS"/>
</dbReference>
<feature type="transmembrane region" description="Helical" evidence="9">
    <location>
        <begin position="221"/>
        <end position="242"/>
    </location>
</feature>
<dbReference type="Proteomes" id="UP001500571">
    <property type="component" value="Unassembled WGS sequence"/>
</dbReference>
<feature type="domain" description="Major facilitator superfamily (MFS) profile" evidence="10">
    <location>
        <begin position="18"/>
        <end position="401"/>
    </location>
</feature>
<dbReference type="Gene3D" id="1.20.1720.10">
    <property type="entry name" value="Multidrug resistance protein D"/>
    <property type="match status" value="1"/>
</dbReference>
<feature type="transmembrane region" description="Helical" evidence="9">
    <location>
        <begin position="142"/>
        <end position="161"/>
    </location>
</feature>
<dbReference type="PANTHER" id="PTHR23502:SF132">
    <property type="entry name" value="POLYAMINE TRANSPORTER 2-RELATED"/>
    <property type="match status" value="1"/>
</dbReference>
<dbReference type="Pfam" id="PF07690">
    <property type="entry name" value="MFS_1"/>
    <property type="match status" value="1"/>
</dbReference>
<evidence type="ECO:0000256" key="1">
    <source>
        <dbReference type="ARBA" id="ARBA00004651"/>
    </source>
</evidence>
<dbReference type="NCBIfam" id="TIGR00710">
    <property type="entry name" value="efflux_Bcr_CflA"/>
    <property type="match status" value="1"/>
</dbReference>
<evidence type="ECO:0000256" key="5">
    <source>
        <dbReference type="ARBA" id="ARBA00022692"/>
    </source>
</evidence>
<comment type="caution">
    <text evidence="11">The sequence shown here is derived from an EMBL/GenBank/DDBJ whole genome shotgun (WGS) entry which is preliminary data.</text>
</comment>
<feature type="transmembrane region" description="Helical" evidence="9">
    <location>
        <begin position="84"/>
        <end position="103"/>
    </location>
</feature>
<evidence type="ECO:0000313" key="11">
    <source>
        <dbReference type="EMBL" id="GAA1947722.1"/>
    </source>
</evidence>
<feature type="transmembrane region" description="Helical" evidence="9">
    <location>
        <begin position="375"/>
        <end position="393"/>
    </location>
</feature>
<evidence type="ECO:0000256" key="6">
    <source>
        <dbReference type="ARBA" id="ARBA00022989"/>
    </source>
</evidence>
<dbReference type="PROSITE" id="PS50850">
    <property type="entry name" value="MFS"/>
    <property type="match status" value="1"/>
</dbReference>
<protein>
    <submittedName>
        <fullName evidence="11">Multidrug effflux MFS transporter</fullName>
    </submittedName>
</protein>
<dbReference type="SUPFAM" id="SSF103473">
    <property type="entry name" value="MFS general substrate transporter"/>
    <property type="match status" value="1"/>
</dbReference>
<keyword evidence="3" id="KW-0813">Transport</keyword>
<evidence type="ECO:0000256" key="7">
    <source>
        <dbReference type="ARBA" id="ARBA00023136"/>
    </source>
</evidence>
<feature type="transmembrane region" description="Helical" evidence="9">
    <location>
        <begin position="52"/>
        <end position="72"/>
    </location>
</feature>
<feature type="transmembrane region" description="Helical" evidence="9">
    <location>
        <begin position="173"/>
        <end position="192"/>
    </location>
</feature>
<evidence type="ECO:0000313" key="12">
    <source>
        <dbReference type="Proteomes" id="UP001500571"/>
    </source>
</evidence>
<dbReference type="EMBL" id="BAAAPB010000001">
    <property type="protein sequence ID" value="GAA1947722.1"/>
    <property type="molecule type" value="Genomic_DNA"/>
</dbReference>
<evidence type="ECO:0000259" key="10">
    <source>
        <dbReference type="PROSITE" id="PS50850"/>
    </source>
</evidence>
<accession>A0ABN2QAI6</accession>
<keyword evidence="7 9" id="KW-0472">Membrane</keyword>
<sequence length="427" mass="43093">MSTAQRQVRTSAEVGWPLLLVLASLAAVAPVATDLYLPGFPQLRDDLGVSASAVQLTLTAFLAGLAAGQLVMGPLSDRYGRRRPLIASAAVCVAAGVVCALAPNLGVLVAARLVQGFAGAGGMVIGRAVIADLVTGRVAAKAFTLMLTVGGVAPVLAPFVGGLLADAVGWRGMLWTVAGLCAAMLVGVVVVLRETRPPEARTATRTSYAAGLRVVVGTRGYWPPVAVLALSFAMMMAYIAASPFVYQDVVGLSAVGYGVAFGVNAVGLISAGWVTSRLVDRIDPARLVRACMSVQLAATLTFVLLAASGAPTWLLPAPILVAVATNGGVMGNSAALAMSQVREVAGTGSAVLGCTQFTLGALVSPLVGLGGEDSAVVPAVVMATASLLGWLVSRARPRGRRPRRAAGGAATPPPGPSRDAGASAPTR</sequence>
<evidence type="ECO:0000256" key="2">
    <source>
        <dbReference type="ARBA" id="ARBA00006236"/>
    </source>
</evidence>